<reference evidence="1 2" key="1">
    <citation type="submission" date="2023-03" db="EMBL/GenBank/DDBJ databases">
        <title>Comparative genome and transcriptome analysis combination mining strategies for increasing vitamin B12 production of Ensifer adhaerens strain.</title>
        <authorList>
            <person name="Yongheng L."/>
        </authorList>
    </citation>
    <scope>NUCLEOTIDE SEQUENCE [LARGE SCALE GENOMIC DNA]</scope>
    <source>
        <strain evidence="1 2">Casida A-T305</strain>
    </source>
</reference>
<proteinExistence type="predicted"/>
<dbReference type="GeneID" id="29518734"/>
<dbReference type="EMBL" id="CP121308">
    <property type="protein sequence ID" value="WFP89803.1"/>
    <property type="molecule type" value="Genomic_DNA"/>
</dbReference>
<sequence length="106" mass="11143">MKDIFEVAIEGAKAQTDLDKLLTKAIKAARRLEEVTERGIELGMVKPIRGKVLLSQARAATGAVSSAAYAFAVLHKEQTMVCAENGCDIPPVTSVGGVVVFGGGDR</sequence>
<dbReference type="RefSeq" id="WP_034806415.1">
    <property type="nucleotide sequence ID" value="NZ_CP015880.1"/>
</dbReference>
<dbReference type="Proteomes" id="UP001214094">
    <property type="component" value="Chromosome"/>
</dbReference>
<gene>
    <name evidence="1" type="ORF">P4B07_14715</name>
</gene>
<name>A0ABY8HCX0_ENSAD</name>
<evidence type="ECO:0000313" key="2">
    <source>
        <dbReference type="Proteomes" id="UP001214094"/>
    </source>
</evidence>
<protein>
    <submittedName>
        <fullName evidence="1">Uncharacterized protein</fullName>
    </submittedName>
</protein>
<evidence type="ECO:0000313" key="1">
    <source>
        <dbReference type="EMBL" id="WFP89803.1"/>
    </source>
</evidence>
<accession>A0ABY8HCX0</accession>
<keyword evidence="2" id="KW-1185">Reference proteome</keyword>
<organism evidence="1 2">
    <name type="scientific">Ensifer adhaerens</name>
    <name type="common">Sinorhizobium morelense</name>
    <dbReference type="NCBI Taxonomy" id="106592"/>
    <lineage>
        <taxon>Bacteria</taxon>
        <taxon>Pseudomonadati</taxon>
        <taxon>Pseudomonadota</taxon>
        <taxon>Alphaproteobacteria</taxon>
        <taxon>Hyphomicrobiales</taxon>
        <taxon>Rhizobiaceae</taxon>
        <taxon>Sinorhizobium/Ensifer group</taxon>
        <taxon>Ensifer</taxon>
    </lineage>
</organism>